<proteinExistence type="predicted"/>
<reference evidence="3 4" key="1">
    <citation type="submission" date="2024-03" db="EMBL/GenBank/DDBJ databases">
        <authorList>
            <person name="Martinez-Hernandez J."/>
        </authorList>
    </citation>
    <scope>NUCLEOTIDE SEQUENCE [LARGE SCALE GENOMIC DNA]</scope>
</reference>
<feature type="compositionally biased region" description="Basic and acidic residues" evidence="1">
    <location>
        <begin position="113"/>
        <end position="122"/>
    </location>
</feature>
<evidence type="ECO:0000256" key="1">
    <source>
        <dbReference type="SAM" id="MobiDB-lite"/>
    </source>
</evidence>
<keyword evidence="4" id="KW-1185">Reference proteome</keyword>
<dbReference type="AlphaFoldDB" id="A0AAV1WTL9"/>
<evidence type="ECO:0000313" key="4">
    <source>
        <dbReference type="Proteomes" id="UP001497480"/>
    </source>
</evidence>
<feature type="domain" description="FHA" evidence="2">
    <location>
        <begin position="33"/>
        <end position="83"/>
    </location>
</feature>
<dbReference type="PANTHER" id="PTHR23308">
    <property type="entry name" value="NUCLEAR INHIBITOR OF PROTEIN PHOSPHATASE-1"/>
    <property type="match status" value="1"/>
</dbReference>
<comment type="caution">
    <text evidence="3">The sequence shown here is derived from an EMBL/GenBank/DDBJ whole genome shotgun (WGS) entry which is preliminary data.</text>
</comment>
<sequence length="406" mass="45400">MEQQQQQPSSLKLVFLQGPRQGETLHYPPASSIRIGRVARGNNLPIKDSGISSKHLSITSHSGKWVLVDLDSSNGTVLNSNKVTPHVPFDLHNDSTIKIGELTSIHVTLIPHQHDTHNDNNKVVRNPTRRGRTGSVEPGLKGENCFAPLVEIETVAKRRRGRVDKVKGLNAIGDNESRLVGQPDNKRVTRNAKNKRQSVIEIPDSSGHDDVDEPKKVTRATRNLKKEETAIRNSDAPNEKVEEPKNIRVTRNMKNKGIVIGENAQNSNLEECGVEKVEGKKKKGGGCAKKKKNVQEERVIVAELEESKVDDEVELNHHSEDGFKENIADERKGEDCSAQEENLGGNCNWADLDKMSLGEWFDFLEIQLPKQIIGSTEEIIDSMRHKAERLRDYITEQNNDKGKMPV</sequence>
<dbReference type="PROSITE" id="PS50006">
    <property type="entry name" value="FHA_DOMAIN"/>
    <property type="match status" value="1"/>
</dbReference>
<dbReference type="Gene3D" id="2.60.200.20">
    <property type="match status" value="1"/>
</dbReference>
<organism evidence="3 4">
    <name type="scientific">Lupinus luteus</name>
    <name type="common">European yellow lupine</name>
    <dbReference type="NCBI Taxonomy" id="3873"/>
    <lineage>
        <taxon>Eukaryota</taxon>
        <taxon>Viridiplantae</taxon>
        <taxon>Streptophyta</taxon>
        <taxon>Embryophyta</taxon>
        <taxon>Tracheophyta</taxon>
        <taxon>Spermatophyta</taxon>
        <taxon>Magnoliopsida</taxon>
        <taxon>eudicotyledons</taxon>
        <taxon>Gunneridae</taxon>
        <taxon>Pentapetalae</taxon>
        <taxon>rosids</taxon>
        <taxon>fabids</taxon>
        <taxon>Fabales</taxon>
        <taxon>Fabaceae</taxon>
        <taxon>Papilionoideae</taxon>
        <taxon>50 kb inversion clade</taxon>
        <taxon>genistoids sensu lato</taxon>
        <taxon>core genistoids</taxon>
        <taxon>Genisteae</taxon>
        <taxon>Lupinus</taxon>
    </lineage>
</organism>
<feature type="region of interest" description="Disordered" evidence="1">
    <location>
        <begin position="113"/>
        <end position="139"/>
    </location>
</feature>
<dbReference type="EMBL" id="CAXHTB010000009">
    <property type="protein sequence ID" value="CAL0312071.1"/>
    <property type="molecule type" value="Genomic_DNA"/>
</dbReference>
<gene>
    <name evidence="3" type="ORF">LLUT_LOCUS13131</name>
</gene>
<evidence type="ECO:0000313" key="3">
    <source>
        <dbReference type="EMBL" id="CAL0312071.1"/>
    </source>
</evidence>
<dbReference type="InterPro" id="IPR050923">
    <property type="entry name" value="Cell_Proc_Reg/RNA_Proc"/>
</dbReference>
<accession>A0AAV1WTL9</accession>
<dbReference type="SMART" id="SM00240">
    <property type="entry name" value="FHA"/>
    <property type="match status" value="1"/>
</dbReference>
<dbReference type="InterPro" id="IPR000253">
    <property type="entry name" value="FHA_dom"/>
</dbReference>
<dbReference type="Pfam" id="PF00498">
    <property type="entry name" value="FHA"/>
    <property type="match status" value="1"/>
</dbReference>
<dbReference type="InterPro" id="IPR008984">
    <property type="entry name" value="SMAD_FHA_dom_sf"/>
</dbReference>
<name>A0AAV1WTL9_LUPLU</name>
<dbReference type="Proteomes" id="UP001497480">
    <property type="component" value="Unassembled WGS sequence"/>
</dbReference>
<evidence type="ECO:0000259" key="2">
    <source>
        <dbReference type="PROSITE" id="PS50006"/>
    </source>
</evidence>
<dbReference type="SUPFAM" id="SSF49879">
    <property type="entry name" value="SMAD/FHA domain"/>
    <property type="match status" value="1"/>
</dbReference>
<protein>
    <recommendedName>
        <fullName evidence="2">FHA domain-containing protein</fullName>
    </recommendedName>
</protein>